<reference evidence="2 3" key="2">
    <citation type="journal article" date="2014" name="J. Gen. Appl. Microbiol.">
        <title>The early diverging ascomycetous budding yeast Saitoella complicata has three histone deacetylases belonging to the Clr6, Hos2, and Rpd3 lineages.</title>
        <authorList>
            <person name="Nishida H."/>
            <person name="Matsumoto T."/>
            <person name="Kondo S."/>
            <person name="Hamamoto M."/>
            <person name="Yoshikawa H."/>
        </authorList>
    </citation>
    <scope>NUCLEOTIDE SEQUENCE [LARGE SCALE GENOMIC DNA]</scope>
    <source>
        <strain evidence="2 3">NRRL Y-17804</strain>
    </source>
</reference>
<reference evidence="2 3" key="1">
    <citation type="journal article" date="2011" name="J. Gen. Appl. Microbiol.">
        <title>Draft genome sequencing of the enigmatic yeast Saitoella complicata.</title>
        <authorList>
            <person name="Nishida H."/>
            <person name="Hamamoto M."/>
            <person name="Sugiyama J."/>
        </authorList>
    </citation>
    <scope>NUCLEOTIDE SEQUENCE [LARGE SCALE GENOMIC DNA]</scope>
    <source>
        <strain evidence="2 3">NRRL Y-17804</strain>
    </source>
</reference>
<dbReference type="AlphaFoldDB" id="A0A0E9NBJ1"/>
<name>A0A0E9NBJ1_SAICN</name>
<reference evidence="2 3" key="3">
    <citation type="journal article" date="2015" name="Genome Announc.">
        <title>Draft Genome Sequence of the Archiascomycetous Yeast Saitoella complicata.</title>
        <authorList>
            <person name="Yamauchi K."/>
            <person name="Kondo S."/>
            <person name="Hamamoto M."/>
            <person name="Takahashi Y."/>
            <person name="Ogura Y."/>
            <person name="Hayashi T."/>
            <person name="Nishida H."/>
        </authorList>
    </citation>
    <scope>NUCLEOTIDE SEQUENCE [LARGE SCALE GENOMIC DNA]</scope>
    <source>
        <strain evidence="2 3">NRRL Y-17804</strain>
    </source>
</reference>
<evidence type="ECO:0000313" key="2">
    <source>
        <dbReference type="EMBL" id="GAO47204.1"/>
    </source>
</evidence>
<accession>A0A0E9NBJ1</accession>
<dbReference type="Proteomes" id="UP000033140">
    <property type="component" value="Unassembled WGS sequence"/>
</dbReference>
<proteinExistence type="predicted"/>
<keyword evidence="3" id="KW-1185">Reference proteome</keyword>
<protein>
    <submittedName>
        <fullName evidence="2">Uncharacterized protein</fullName>
    </submittedName>
</protein>
<gene>
    <name evidence="2" type="ORF">G7K_1414-t1</name>
</gene>
<evidence type="ECO:0000313" key="3">
    <source>
        <dbReference type="Proteomes" id="UP000033140"/>
    </source>
</evidence>
<comment type="caution">
    <text evidence="2">The sequence shown here is derived from an EMBL/GenBank/DDBJ whole genome shotgun (WGS) entry which is preliminary data.</text>
</comment>
<sequence length="87" mass="9629">MRDSHRRIDGSFPGLTPECLSRTIAIGNQSTELNSASRSAHKPTPGLVWPRPNRRKTPEGYRPPGDACVEETRSHGPLFLTPNNHPC</sequence>
<dbReference type="EMBL" id="BACD03000007">
    <property type="protein sequence ID" value="GAO47204.1"/>
    <property type="molecule type" value="Genomic_DNA"/>
</dbReference>
<feature type="region of interest" description="Disordered" evidence="1">
    <location>
        <begin position="30"/>
        <end position="87"/>
    </location>
</feature>
<organism evidence="2 3">
    <name type="scientific">Saitoella complicata (strain BCRC 22490 / CBS 7301 / JCM 7358 / NBRC 10748 / NRRL Y-17804)</name>
    <dbReference type="NCBI Taxonomy" id="698492"/>
    <lineage>
        <taxon>Eukaryota</taxon>
        <taxon>Fungi</taxon>
        <taxon>Dikarya</taxon>
        <taxon>Ascomycota</taxon>
        <taxon>Taphrinomycotina</taxon>
        <taxon>Taphrinomycotina incertae sedis</taxon>
        <taxon>Saitoella</taxon>
    </lineage>
</organism>
<evidence type="ECO:0000256" key="1">
    <source>
        <dbReference type="SAM" id="MobiDB-lite"/>
    </source>
</evidence>